<dbReference type="InterPro" id="IPR005119">
    <property type="entry name" value="LysR_subst-bd"/>
</dbReference>
<dbReference type="PANTHER" id="PTHR30537">
    <property type="entry name" value="HTH-TYPE TRANSCRIPTIONAL REGULATOR"/>
    <property type="match status" value="1"/>
</dbReference>
<dbReference type="Proteomes" id="UP000737171">
    <property type="component" value="Unassembled WGS sequence"/>
</dbReference>
<reference evidence="6 7" key="1">
    <citation type="submission" date="2020-05" db="EMBL/GenBank/DDBJ databases">
        <title>Aquincola sp. isolate from soil.</title>
        <authorList>
            <person name="Han J."/>
            <person name="Kim D.-U."/>
        </authorList>
    </citation>
    <scope>NUCLEOTIDE SEQUENCE [LARGE SCALE GENOMIC DNA]</scope>
    <source>
        <strain evidence="6 7">S2</strain>
    </source>
</reference>
<evidence type="ECO:0000313" key="6">
    <source>
        <dbReference type="EMBL" id="NRF67396.1"/>
    </source>
</evidence>
<dbReference type="InterPro" id="IPR058163">
    <property type="entry name" value="LysR-type_TF_proteobact-type"/>
</dbReference>
<dbReference type="Gene3D" id="1.10.10.10">
    <property type="entry name" value="Winged helix-like DNA-binding domain superfamily/Winged helix DNA-binding domain"/>
    <property type="match status" value="1"/>
</dbReference>
<keyword evidence="2" id="KW-0805">Transcription regulation</keyword>
<dbReference type="Gene3D" id="3.40.190.290">
    <property type="match status" value="1"/>
</dbReference>
<dbReference type="InterPro" id="IPR036390">
    <property type="entry name" value="WH_DNA-bd_sf"/>
</dbReference>
<dbReference type="InterPro" id="IPR036388">
    <property type="entry name" value="WH-like_DNA-bd_sf"/>
</dbReference>
<dbReference type="EMBL" id="JABRWJ010000003">
    <property type="protein sequence ID" value="NRF67396.1"/>
    <property type="molecule type" value="Genomic_DNA"/>
</dbReference>
<sequence>MDKLRSMEVMVAVVEAGSFAAAADQLEISGVMVGKHIRQLEEHLGARLLARSTRRQSLTEVGSAFYEDCRRVLEQVRWAESAVERSRAAPQGLLRISAPVTLGNQVIAPLVAQFLQQHTQVRVDLQLTDGVADLTGEGVDAAIRIGRVVDESLVARPLRPYCMVIAAAPAYLRTHGKPRRPADLAQHVCLSHSVWQRRVEWTLDDGGEGVQWPANARLVCNHGDGLRHAALAGLGLVMQPEVLLAEDLAEGRLLPLLQDCLPPPRPVHLVYASDRRPLPKLARFVEHVVQALGAPPMPPAAAARPLRRHLRVGTGRGSLRPKV</sequence>
<protein>
    <submittedName>
        <fullName evidence="6">LysR family transcriptional regulator</fullName>
    </submittedName>
</protein>
<dbReference type="SUPFAM" id="SSF53850">
    <property type="entry name" value="Periplasmic binding protein-like II"/>
    <property type="match status" value="1"/>
</dbReference>
<dbReference type="Pfam" id="PF00126">
    <property type="entry name" value="HTH_1"/>
    <property type="match status" value="1"/>
</dbReference>
<keyword evidence="4" id="KW-0804">Transcription</keyword>
<organism evidence="6 7">
    <name type="scientific">Pseudaquabacterium terrae</name>
    <dbReference type="NCBI Taxonomy" id="2732868"/>
    <lineage>
        <taxon>Bacteria</taxon>
        <taxon>Pseudomonadati</taxon>
        <taxon>Pseudomonadota</taxon>
        <taxon>Betaproteobacteria</taxon>
        <taxon>Burkholderiales</taxon>
        <taxon>Sphaerotilaceae</taxon>
        <taxon>Pseudaquabacterium</taxon>
    </lineage>
</organism>
<evidence type="ECO:0000256" key="1">
    <source>
        <dbReference type="ARBA" id="ARBA00009437"/>
    </source>
</evidence>
<keyword evidence="3" id="KW-0238">DNA-binding</keyword>
<proteinExistence type="inferred from homology"/>
<comment type="caution">
    <text evidence="6">The sequence shown here is derived from an EMBL/GenBank/DDBJ whole genome shotgun (WGS) entry which is preliminary data.</text>
</comment>
<dbReference type="Pfam" id="PF03466">
    <property type="entry name" value="LysR_substrate"/>
    <property type="match status" value="1"/>
</dbReference>
<evidence type="ECO:0000259" key="5">
    <source>
        <dbReference type="PROSITE" id="PS50931"/>
    </source>
</evidence>
<dbReference type="SUPFAM" id="SSF46785">
    <property type="entry name" value="Winged helix' DNA-binding domain"/>
    <property type="match status" value="1"/>
</dbReference>
<evidence type="ECO:0000313" key="7">
    <source>
        <dbReference type="Proteomes" id="UP000737171"/>
    </source>
</evidence>
<dbReference type="PANTHER" id="PTHR30537:SF5">
    <property type="entry name" value="HTH-TYPE TRANSCRIPTIONAL ACTIVATOR TTDR-RELATED"/>
    <property type="match status" value="1"/>
</dbReference>
<comment type="similarity">
    <text evidence="1">Belongs to the LysR transcriptional regulatory family.</text>
</comment>
<keyword evidence="7" id="KW-1185">Reference proteome</keyword>
<gene>
    <name evidence="6" type="ORF">HLB44_10405</name>
</gene>
<feature type="domain" description="HTH lysR-type" evidence="5">
    <location>
        <begin position="1"/>
        <end position="59"/>
    </location>
</feature>
<dbReference type="PROSITE" id="PS50931">
    <property type="entry name" value="HTH_LYSR"/>
    <property type="match status" value="1"/>
</dbReference>
<dbReference type="InterPro" id="IPR000847">
    <property type="entry name" value="LysR_HTH_N"/>
</dbReference>
<evidence type="ECO:0000256" key="3">
    <source>
        <dbReference type="ARBA" id="ARBA00023125"/>
    </source>
</evidence>
<name>A0ABX2EFN4_9BURK</name>
<dbReference type="RefSeq" id="WP_173122511.1">
    <property type="nucleotide sequence ID" value="NZ_JABRWJ010000003.1"/>
</dbReference>
<evidence type="ECO:0000256" key="4">
    <source>
        <dbReference type="ARBA" id="ARBA00023163"/>
    </source>
</evidence>
<accession>A0ABX2EFN4</accession>
<evidence type="ECO:0000256" key="2">
    <source>
        <dbReference type="ARBA" id="ARBA00023015"/>
    </source>
</evidence>